<reference evidence="3" key="1">
    <citation type="submission" date="2021-01" db="EMBL/GenBank/DDBJ databases">
        <authorList>
            <person name="Corre E."/>
            <person name="Pelletier E."/>
            <person name="Niang G."/>
            <person name="Scheremetjew M."/>
            <person name="Finn R."/>
            <person name="Kale V."/>
            <person name="Holt S."/>
            <person name="Cochrane G."/>
            <person name="Meng A."/>
            <person name="Brown T."/>
            <person name="Cohen L."/>
        </authorList>
    </citation>
    <scope>NUCLEOTIDE SEQUENCE</scope>
    <source>
        <strain evidence="3">GSBS06</strain>
    </source>
</reference>
<protein>
    <recommendedName>
        <fullName evidence="2">Lon N-terminal domain-containing protein</fullName>
    </recommendedName>
</protein>
<dbReference type="SUPFAM" id="SSF88697">
    <property type="entry name" value="PUA domain-like"/>
    <property type="match status" value="1"/>
</dbReference>
<dbReference type="PANTHER" id="PTHR23327:SF42">
    <property type="entry name" value="LON PEPTIDASE N-TERMINAL DOMAIN AND RING FINGER PROTEIN C14F5.10C"/>
    <property type="match status" value="1"/>
</dbReference>
<dbReference type="AlphaFoldDB" id="A0A7S3V126"/>
<accession>A0A7S3V126</accession>
<feature type="compositionally biased region" description="Polar residues" evidence="1">
    <location>
        <begin position="7"/>
        <end position="22"/>
    </location>
</feature>
<dbReference type="SMART" id="SM00464">
    <property type="entry name" value="LON"/>
    <property type="match status" value="1"/>
</dbReference>
<dbReference type="InterPro" id="IPR015947">
    <property type="entry name" value="PUA-like_sf"/>
</dbReference>
<feature type="domain" description="Lon N-terminal" evidence="2">
    <location>
        <begin position="79"/>
        <end position="385"/>
    </location>
</feature>
<evidence type="ECO:0000259" key="2">
    <source>
        <dbReference type="PROSITE" id="PS51787"/>
    </source>
</evidence>
<feature type="region of interest" description="Disordered" evidence="1">
    <location>
        <begin position="1"/>
        <end position="22"/>
    </location>
</feature>
<dbReference type="PANTHER" id="PTHR23327">
    <property type="entry name" value="RING FINGER PROTEIN 127"/>
    <property type="match status" value="1"/>
</dbReference>
<name>A0A7S3V126_9STRA</name>
<dbReference type="InterPro" id="IPR003111">
    <property type="entry name" value="Lon_prtase_N"/>
</dbReference>
<dbReference type="Gene3D" id="2.30.130.40">
    <property type="entry name" value="LON domain-like"/>
    <property type="match status" value="1"/>
</dbReference>
<dbReference type="Pfam" id="PF02190">
    <property type="entry name" value="LON_substr_bdg"/>
    <property type="match status" value="1"/>
</dbReference>
<organism evidence="3">
    <name type="scientific">Aplanochytrium stocchinoi</name>
    <dbReference type="NCBI Taxonomy" id="215587"/>
    <lineage>
        <taxon>Eukaryota</taxon>
        <taxon>Sar</taxon>
        <taxon>Stramenopiles</taxon>
        <taxon>Bigyra</taxon>
        <taxon>Labyrinthulomycetes</taxon>
        <taxon>Thraustochytrida</taxon>
        <taxon>Thraustochytriidae</taxon>
        <taxon>Aplanochytrium</taxon>
    </lineage>
</organism>
<dbReference type="GO" id="GO:0061630">
    <property type="term" value="F:ubiquitin protein ligase activity"/>
    <property type="evidence" value="ECO:0007669"/>
    <property type="project" value="TreeGrafter"/>
</dbReference>
<sequence length="438" mass="49362">MTHEMENLNSNSESVDSGVYTSSGARPCSGDANILSRRINLISTHLVPSIRYATRDGSRSHEIQRKSGVVQPEVDDMEDNFLPIFVCNCIFPGTAVRYLIFEPRYVLMVRNVLKTGSREFGVCMSLESFPDRYNCENELFNSDANKMGCCDYGCLVRLVKHQDLPDGRIVIYVNVISRFLITEVSTHSGRINGQLATYNTAKMKRIIDVFDKESDFIDDRLSKWAFKVLQKQFKELHSKFVSRFPHDVALNILMKVHGVEKFPGIFLHLKKAKEKDTILHRQPHSGGGSVNTRSAWAKEGPKRATVDVWNGDSLDSAKSQVSNAFEEACASLDAESYLDSDNRTASVWKALDALNLPEYIKYRFLSNTSMKKRLFFSLLIVQALVRMDITPEDSVDGKINLHVKANGSKSENIDPAGSPDRSSDGLFRVTFDEDTFID</sequence>
<proteinExistence type="predicted"/>
<evidence type="ECO:0000313" key="3">
    <source>
        <dbReference type="EMBL" id="CAE0445028.1"/>
    </source>
</evidence>
<gene>
    <name evidence="3" type="ORF">ASTO00021_LOCUS15060</name>
</gene>
<dbReference type="InterPro" id="IPR046336">
    <property type="entry name" value="Lon_prtase_N_sf"/>
</dbReference>
<dbReference type="PROSITE" id="PS51787">
    <property type="entry name" value="LON_N"/>
    <property type="match status" value="1"/>
</dbReference>
<evidence type="ECO:0000256" key="1">
    <source>
        <dbReference type="SAM" id="MobiDB-lite"/>
    </source>
</evidence>
<dbReference type="EMBL" id="HBIN01019750">
    <property type="protein sequence ID" value="CAE0445028.1"/>
    <property type="molecule type" value="Transcribed_RNA"/>
</dbReference>